<dbReference type="EMBL" id="CP011974">
    <property type="protein sequence ID" value="AKO94580.1"/>
    <property type="molecule type" value="Genomic_DNA"/>
</dbReference>
<accession>A0A1X7FQ71</accession>
<evidence type="ECO:0000256" key="2">
    <source>
        <dbReference type="SAM" id="SignalP"/>
    </source>
</evidence>
<dbReference type="RefSeq" id="WP_052264465.1">
    <property type="nucleotide sequence ID" value="NZ_CP011974.1"/>
</dbReference>
<organism evidence="3 4">
    <name type="scientific">Priestia filamentosa</name>
    <dbReference type="NCBI Taxonomy" id="1402861"/>
    <lineage>
        <taxon>Bacteria</taxon>
        <taxon>Bacillati</taxon>
        <taxon>Bacillota</taxon>
        <taxon>Bacilli</taxon>
        <taxon>Bacillales</taxon>
        <taxon>Bacillaceae</taxon>
        <taxon>Priestia</taxon>
    </lineage>
</organism>
<keyword evidence="4" id="KW-1185">Reference proteome</keyword>
<name>A0A0H4KLW8_9BACI</name>
<dbReference type="PATRIC" id="fig|135735.6.peg.4692"/>
<proteinExistence type="predicted"/>
<dbReference type="AlphaFoldDB" id="A0A0H4KLW8"/>
<feature type="compositionally biased region" description="Polar residues" evidence="1">
    <location>
        <begin position="24"/>
        <end position="37"/>
    </location>
</feature>
<feature type="region of interest" description="Disordered" evidence="1">
    <location>
        <begin position="174"/>
        <end position="193"/>
    </location>
</feature>
<evidence type="ECO:0000256" key="1">
    <source>
        <dbReference type="SAM" id="MobiDB-lite"/>
    </source>
</evidence>
<dbReference type="OrthoDB" id="2691390at2"/>
<keyword evidence="2" id="KW-0732">Signal</keyword>
<dbReference type="PROSITE" id="PS51257">
    <property type="entry name" value="PROKAR_LIPOPROTEIN"/>
    <property type="match status" value="1"/>
</dbReference>
<dbReference type="Pfam" id="PF09580">
    <property type="entry name" value="Spore_YhcN_YlaJ"/>
    <property type="match status" value="1"/>
</dbReference>
<feature type="compositionally biased region" description="Polar residues" evidence="1">
    <location>
        <begin position="177"/>
        <end position="193"/>
    </location>
</feature>
<dbReference type="InterPro" id="IPR019076">
    <property type="entry name" value="Spore_lipoprot_YhcN/YlaJ-like"/>
</dbReference>
<feature type="chain" id="PRO_5043870364" evidence="2">
    <location>
        <begin position="23"/>
        <end position="193"/>
    </location>
</feature>
<feature type="region of interest" description="Disordered" evidence="1">
    <location>
        <begin position="24"/>
        <end position="71"/>
    </location>
</feature>
<feature type="compositionally biased region" description="Basic and acidic residues" evidence="1">
    <location>
        <begin position="57"/>
        <end position="71"/>
    </location>
</feature>
<dbReference type="KEGG" id="beo:BEH_22300"/>
<dbReference type="GeneID" id="93703007"/>
<sequence>MKRLIFPFSCLLFFTAACQQNAAENDSLTDEGTTPITVSDRDTENDTNSNYGYVRRQRNDGENQEKRQEGVPYLDREALADSISRMASSLPNVEDTATLVTDKEVLISYKTSAQNRSATADSVKRTALSVVPRYYHVYVSDNEEHLDLIERLSNGNSATASDEFRDALNKTIEKMKTSPQGKEVNNNENANGE</sequence>
<dbReference type="Proteomes" id="UP000036202">
    <property type="component" value="Chromosome"/>
</dbReference>
<protein>
    <submittedName>
        <fullName evidence="3">Uncharacterized protein</fullName>
    </submittedName>
</protein>
<gene>
    <name evidence="3" type="ORF">BEH_22300</name>
</gene>
<accession>A0A0H4KLW8</accession>
<evidence type="ECO:0000313" key="3">
    <source>
        <dbReference type="EMBL" id="AKO94580.1"/>
    </source>
</evidence>
<reference evidence="3 4" key="1">
    <citation type="journal article" date="2015" name="PLoS ONE">
        <title>Genome Sequence of Bacillus endophyticus and Analysis of Its Companion Mechanism in the Ketogulonigenium vulgare-Bacillus Strain Consortium.</title>
        <authorList>
            <person name="Jia N."/>
            <person name="Du J."/>
            <person name="Ding M.Z."/>
            <person name="Gao F."/>
            <person name="Yuan Y.J."/>
        </authorList>
    </citation>
    <scope>NUCLEOTIDE SEQUENCE [LARGE SCALE GENOMIC DNA]</scope>
    <source>
        <strain evidence="3 4">Hbe603</strain>
    </source>
</reference>
<evidence type="ECO:0000313" key="4">
    <source>
        <dbReference type="Proteomes" id="UP000036202"/>
    </source>
</evidence>
<feature type="signal peptide" evidence="2">
    <location>
        <begin position="1"/>
        <end position="22"/>
    </location>
</feature>
<reference evidence="4" key="2">
    <citation type="submission" date="2015-06" db="EMBL/GenBank/DDBJ databases">
        <title>Genome Sequence of Bacillus endophyticus and Analysis of its Companion Mechanism in the Ketogulonigenium vulgare-Bacillus strain Consortium.</title>
        <authorList>
            <person name="Jia N."/>
            <person name="Du J."/>
            <person name="Ding M.-Z."/>
            <person name="Gao F."/>
            <person name="Yuan Y.-J."/>
        </authorList>
    </citation>
    <scope>NUCLEOTIDE SEQUENCE [LARGE SCALE GENOMIC DNA]</scope>
    <source>
        <strain evidence="4">Hbe603</strain>
    </source>
</reference>